<keyword evidence="5" id="KW-1185">Reference proteome</keyword>
<proteinExistence type="predicted"/>
<dbReference type="Proteomes" id="UP000243706">
    <property type="component" value="Chromosome 1"/>
</dbReference>
<feature type="transmembrane region" description="Helical" evidence="1">
    <location>
        <begin position="111"/>
        <end position="129"/>
    </location>
</feature>
<name>A0A240C6T4_9STAP</name>
<keyword evidence="1" id="KW-1133">Transmembrane helix</keyword>
<dbReference type="AlphaFoldDB" id="A0A240C6T4"/>
<sequence>MEYKVFKYKVEKQLWYLNRKEKAKLAELLTDEHIASIQEKFKTPGRFASFYLKEHIFKSRVLGSGHLYTTLLGLFIGNIFLLGVLITGMLLSLNAVNYFIHPQVSLSTGTVITALVGGLVLMVLGIILMKIANAYFTKRLVDYKFNKVN</sequence>
<dbReference type="KEGG" id="smus:C7J88_03545"/>
<evidence type="ECO:0000313" key="4">
    <source>
        <dbReference type="Proteomes" id="UP000243706"/>
    </source>
</evidence>
<evidence type="ECO:0000313" key="2">
    <source>
        <dbReference type="EMBL" id="GGA94626.1"/>
    </source>
</evidence>
<evidence type="ECO:0000256" key="1">
    <source>
        <dbReference type="SAM" id="Phobius"/>
    </source>
</evidence>
<evidence type="ECO:0000313" key="3">
    <source>
        <dbReference type="EMBL" id="SNW03003.1"/>
    </source>
</evidence>
<reference evidence="2" key="4">
    <citation type="submission" date="2024-05" db="EMBL/GenBank/DDBJ databases">
        <authorList>
            <person name="Sun Q."/>
            <person name="Sedlacek I."/>
        </authorList>
    </citation>
    <scope>NUCLEOTIDE SEQUENCE</scope>
    <source>
        <strain evidence="2">CCM 4175</strain>
    </source>
</reference>
<feature type="transmembrane region" description="Helical" evidence="1">
    <location>
        <begin position="67"/>
        <end position="91"/>
    </location>
</feature>
<gene>
    <name evidence="2" type="ORF">GCM10007183_18500</name>
    <name evidence="3" type="ORF">SAMEA4412661_01369</name>
</gene>
<organism evidence="3 4">
    <name type="scientific">Staphylococcus muscae</name>
    <dbReference type="NCBI Taxonomy" id="1294"/>
    <lineage>
        <taxon>Bacteria</taxon>
        <taxon>Bacillati</taxon>
        <taxon>Bacillota</taxon>
        <taxon>Bacilli</taxon>
        <taxon>Bacillales</taxon>
        <taxon>Staphylococcaceae</taxon>
        <taxon>Staphylococcus</taxon>
    </lineage>
</organism>
<reference evidence="5" key="3">
    <citation type="journal article" date="2019" name="Int. J. Syst. Evol. Microbiol.">
        <title>The Global Catalogue of Microorganisms (GCM) 10K type strain sequencing project: providing services to taxonomists for standard genome sequencing and annotation.</title>
        <authorList>
            <consortium name="The Broad Institute Genomics Platform"/>
            <consortium name="The Broad Institute Genome Sequencing Center for Infectious Disease"/>
            <person name="Wu L."/>
            <person name="Ma J."/>
        </authorList>
    </citation>
    <scope>NUCLEOTIDE SEQUENCE [LARGE SCALE GENOMIC DNA]</scope>
    <source>
        <strain evidence="5">CCM 4175</strain>
    </source>
</reference>
<accession>A0A240C6T4</accession>
<keyword evidence="1" id="KW-0472">Membrane</keyword>
<dbReference type="Proteomes" id="UP000652995">
    <property type="component" value="Unassembled WGS sequence"/>
</dbReference>
<reference evidence="2" key="1">
    <citation type="journal article" date="2014" name="Int. J. Syst. Evol. Microbiol.">
        <title>Complete genome of a new Firmicutes species belonging to the dominant human colonic microbiota ('Ruminococcus bicirculans') reveals two chromosomes and a selective capacity to utilize plant glucans.</title>
        <authorList>
            <consortium name="NISC Comparative Sequencing Program"/>
            <person name="Wegmann U."/>
            <person name="Louis P."/>
            <person name="Goesmann A."/>
            <person name="Henrissat B."/>
            <person name="Duncan S.H."/>
            <person name="Flint H.J."/>
        </authorList>
    </citation>
    <scope>NUCLEOTIDE SEQUENCE</scope>
    <source>
        <strain evidence="2">CCM 4175</strain>
    </source>
</reference>
<protein>
    <submittedName>
        <fullName evidence="3">Membrane protein</fullName>
    </submittedName>
</protein>
<reference evidence="3 4" key="2">
    <citation type="submission" date="2017-06" db="EMBL/GenBank/DDBJ databases">
        <authorList>
            <consortium name="Pathogen Informatics"/>
        </authorList>
    </citation>
    <scope>NUCLEOTIDE SEQUENCE [LARGE SCALE GENOMIC DNA]</scope>
    <source>
        <strain evidence="3 4">NCTC13833</strain>
    </source>
</reference>
<keyword evidence="1" id="KW-0812">Transmembrane</keyword>
<dbReference type="EMBL" id="LT906464">
    <property type="protein sequence ID" value="SNW03003.1"/>
    <property type="molecule type" value="Genomic_DNA"/>
</dbReference>
<evidence type="ECO:0000313" key="5">
    <source>
        <dbReference type="Proteomes" id="UP000652995"/>
    </source>
</evidence>
<dbReference type="OrthoDB" id="2414574at2"/>
<dbReference type="EMBL" id="BMCB01000012">
    <property type="protein sequence ID" value="GGA94626.1"/>
    <property type="molecule type" value="Genomic_DNA"/>
</dbReference>
<dbReference type="RefSeq" id="WP_095117271.1">
    <property type="nucleotide sequence ID" value="NZ_BMCB01000012.1"/>
</dbReference>